<protein>
    <submittedName>
        <fullName evidence="3">Ribosomal RNA small subunit methyltransferase D</fullName>
        <ecNumber evidence="3">2.1.1.171</ecNumber>
    </submittedName>
</protein>
<dbReference type="InterPro" id="IPR004398">
    <property type="entry name" value="RNA_MeTrfase_RsmD"/>
</dbReference>
<dbReference type="Proteomes" id="UP000826014">
    <property type="component" value="Chromosome"/>
</dbReference>
<dbReference type="PROSITE" id="PS00092">
    <property type="entry name" value="N6_MTASE"/>
    <property type="match status" value="1"/>
</dbReference>
<dbReference type="SUPFAM" id="SSF53335">
    <property type="entry name" value="S-adenosyl-L-methionine-dependent methyltransferases"/>
    <property type="match status" value="1"/>
</dbReference>
<dbReference type="PANTHER" id="PTHR43542:SF1">
    <property type="entry name" value="METHYLTRANSFERASE"/>
    <property type="match status" value="1"/>
</dbReference>
<dbReference type="Pfam" id="PF03602">
    <property type="entry name" value="Cons_hypoth95"/>
    <property type="match status" value="1"/>
</dbReference>
<organism evidence="3 4">
    <name type="scientific">Candidatus Rhabdochlamydia oedothoracis</name>
    <dbReference type="NCBI Taxonomy" id="2720720"/>
    <lineage>
        <taxon>Bacteria</taxon>
        <taxon>Pseudomonadati</taxon>
        <taxon>Chlamydiota</taxon>
        <taxon>Chlamydiia</taxon>
        <taxon>Parachlamydiales</taxon>
        <taxon>Candidatus Rhabdochlamydiaceae</taxon>
        <taxon>Candidatus Rhabdochlamydia</taxon>
    </lineage>
</organism>
<keyword evidence="2 3" id="KW-0808">Transferase</keyword>
<reference evidence="3 4" key="1">
    <citation type="journal article" date="2022" name="bioRxiv">
        <title>Ecology and evolution of chlamydial symbionts of arthropods.</title>
        <authorList>
            <person name="Halter T."/>
            <person name="Koestlbacher S."/>
            <person name="Collingro A."/>
            <person name="Sixt B.S."/>
            <person name="Toenshoff E.R."/>
            <person name="Hendrickx F."/>
            <person name="Kostanjsek R."/>
            <person name="Horn M."/>
        </authorList>
    </citation>
    <scope>NUCLEOTIDE SEQUENCE [LARGE SCALE GENOMIC DNA]</scope>
    <source>
        <strain evidence="3">W744xW776</strain>
    </source>
</reference>
<keyword evidence="4" id="KW-1185">Reference proteome</keyword>
<dbReference type="PANTHER" id="PTHR43542">
    <property type="entry name" value="METHYLTRANSFERASE"/>
    <property type="match status" value="1"/>
</dbReference>
<evidence type="ECO:0000256" key="2">
    <source>
        <dbReference type="ARBA" id="ARBA00022679"/>
    </source>
</evidence>
<dbReference type="InterPro" id="IPR029063">
    <property type="entry name" value="SAM-dependent_MTases_sf"/>
</dbReference>
<dbReference type="NCBIfam" id="TIGR00095">
    <property type="entry name" value="16S rRNA (guanine(966)-N(2))-methyltransferase RsmD"/>
    <property type="match status" value="1"/>
</dbReference>
<dbReference type="RefSeq" id="WP_215217173.1">
    <property type="nucleotide sequence ID" value="NZ_CP075587.1"/>
</dbReference>
<dbReference type="EMBL" id="CP075587">
    <property type="protein sequence ID" value="QYF47953.1"/>
    <property type="molecule type" value="Genomic_DNA"/>
</dbReference>
<dbReference type="InterPro" id="IPR002052">
    <property type="entry name" value="DNA_methylase_N6_adenine_CS"/>
</dbReference>
<dbReference type="GO" id="GO:0052913">
    <property type="term" value="F:16S rRNA (guanine(966)-N(2))-methyltransferase activity"/>
    <property type="evidence" value="ECO:0007669"/>
    <property type="project" value="UniProtKB-EC"/>
</dbReference>
<evidence type="ECO:0000313" key="3">
    <source>
        <dbReference type="EMBL" id="QYF47953.1"/>
    </source>
</evidence>
<dbReference type="EC" id="2.1.1.171" evidence="3"/>
<accession>A0ABX8UYB3</accession>
<evidence type="ECO:0000256" key="1">
    <source>
        <dbReference type="ARBA" id="ARBA00022603"/>
    </source>
</evidence>
<gene>
    <name evidence="3" type="ORF">RHABOEDO_000021</name>
</gene>
<dbReference type="CDD" id="cd02440">
    <property type="entry name" value="AdoMet_MTases"/>
    <property type="match status" value="1"/>
</dbReference>
<keyword evidence="1 3" id="KW-0489">Methyltransferase</keyword>
<dbReference type="PIRSF" id="PIRSF004553">
    <property type="entry name" value="CHP00095"/>
    <property type="match status" value="1"/>
</dbReference>
<name>A0ABX8UYB3_9BACT</name>
<evidence type="ECO:0000313" key="4">
    <source>
        <dbReference type="Proteomes" id="UP000826014"/>
    </source>
</evidence>
<dbReference type="Gene3D" id="3.40.50.150">
    <property type="entry name" value="Vaccinia Virus protein VP39"/>
    <property type="match status" value="1"/>
</dbReference>
<proteinExistence type="predicted"/>
<sequence>MSLRILGGDFRGRLLKSPKTLLTRPTLAVLRKAVFDILHDKIKDALFLDLFAGSGAMGIEALSRGASHVTFVDKNQLATRCLKENIQLLQLEKHCSILPCSYKRALKQLVKKELQFDIAYIDPPYELSLKTTILQEIFALFDNSCLIKPNGIVFIEETAHTQFELKSFTFVNGRKFSDTLLQQYQRESTY</sequence>